<feature type="region of interest" description="Disordered" evidence="6">
    <location>
        <begin position="194"/>
        <end position="235"/>
    </location>
</feature>
<reference evidence="8" key="1">
    <citation type="submission" date="2021-01" db="EMBL/GenBank/DDBJ databases">
        <title>A chromosome-scale assembly of European eel, Anguilla anguilla.</title>
        <authorList>
            <person name="Henkel C."/>
            <person name="Jong-Raadsen S.A."/>
            <person name="Dufour S."/>
            <person name="Weltzien F.-A."/>
            <person name="Palstra A.P."/>
            <person name="Pelster B."/>
            <person name="Spaink H.P."/>
            <person name="Van Den Thillart G.E."/>
            <person name="Jansen H."/>
            <person name="Zahm M."/>
            <person name="Klopp C."/>
            <person name="Cedric C."/>
            <person name="Louis A."/>
            <person name="Berthelot C."/>
            <person name="Parey E."/>
            <person name="Roest Crollius H."/>
            <person name="Montfort J."/>
            <person name="Robinson-Rechavi M."/>
            <person name="Bucao C."/>
            <person name="Bouchez O."/>
            <person name="Gislard M."/>
            <person name="Lluch J."/>
            <person name="Milhes M."/>
            <person name="Lampietro C."/>
            <person name="Lopez Roques C."/>
            <person name="Donnadieu C."/>
            <person name="Braasch I."/>
            <person name="Desvignes T."/>
            <person name="Postlethwait J."/>
            <person name="Bobe J."/>
            <person name="Guiguen Y."/>
            <person name="Dirks R."/>
        </authorList>
    </citation>
    <scope>NUCLEOTIDE SEQUENCE</scope>
    <source>
        <strain evidence="8">Tag_6206</strain>
        <tissue evidence="8">Liver</tissue>
    </source>
</reference>
<sequence length="235" mass="26194">MSQVHVATEITRRATPSSETNCSQVRKGGVAKRGRIPGKIPRQTRIMGTTHGKHTFVQNERIVGNQPEGHMTWVYTKKHLPGYPRYGTIEMFFEFEDGIQTEKHPNPGEKYYGQNIKAYLPDNGHGRKVVTQLKKAFDQKLVFTVATNNSGEDAVALSDIPLKTRDDTSGPSSLCYPDTLYLKKTIKSNRIAPRWAAGRAESPRPQTRRKLSFTDGQSALPAAAMTTADVLRPRA</sequence>
<dbReference type="GO" id="GO:0008270">
    <property type="term" value="F:zinc ion binding"/>
    <property type="evidence" value="ECO:0007669"/>
    <property type="project" value="UniProtKB-KW"/>
</dbReference>
<evidence type="ECO:0000313" key="9">
    <source>
        <dbReference type="Proteomes" id="UP001044222"/>
    </source>
</evidence>
<dbReference type="InterPro" id="IPR039396">
    <property type="entry name" value="Deltex_C"/>
</dbReference>
<evidence type="ECO:0000256" key="6">
    <source>
        <dbReference type="SAM" id="MobiDB-lite"/>
    </source>
</evidence>
<dbReference type="AlphaFoldDB" id="A0A9D3S4J5"/>
<dbReference type="PANTHER" id="PTHR12622">
    <property type="entry name" value="DELTEX-RELATED"/>
    <property type="match status" value="1"/>
</dbReference>
<dbReference type="InterPro" id="IPR039399">
    <property type="entry name" value="Deltex_C_sf"/>
</dbReference>
<dbReference type="EMBL" id="JAFIRN010000004">
    <property type="protein sequence ID" value="KAG5849942.1"/>
    <property type="molecule type" value="Genomic_DNA"/>
</dbReference>
<dbReference type="GO" id="GO:0007219">
    <property type="term" value="P:Notch signaling pathway"/>
    <property type="evidence" value="ECO:0007669"/>
    <property type="project" value="InterPro"/>
</dbReference>
<feature type="region of interest" description="Disordered" evidence="6">
    <location>
        <begin position="1"/>
        <end position="23"/>
    </location>
</feature>
<comment type="pathway">
    <text evidence="2 5">Protein modification; protein ubiquitination.</text>
</comment>
<comment type="catalytic activity">
    <reaction evidence="1 5">
        <text>S-ubiquitinyl-[E2 ubiquitin-conjugating enzyme]-L-cysteine + [acceptor protein]-L-lysine = [E2 ubiquitin-conjugating enzyme]-L-cysteine + N(6)-ubiquitinyl-[acceptor protein]-L-lysine.</text>
        <dbReference type="EC" id="2.3.2.27"/>
    </reaction>
</comment>
<comment type="similarity">
    <text evidence="5">Belongs to the Deltex family.</text>
</comment>
<evidence type="ECO:0000256" key="3">
    <source>
        <dbReference type="ARBA" id="ARBA00022679"/>
    </source>
</evidence>
<dbReference type="GO" id="GO:0016567">
    <property type="term" value="P:protein ubiquitination"/>
    <property type="evidence" value="ECO:0007669"/>
    <property type="project" value="UniProtKB-UniRule"/>
</dbReference>
<feature type="domain" description="Deltex C-terminal" evidence="7">
    <location>
        <begin position="64"/>
        <end position="185"/>
    </location>
</feature>
<gene>
    <name evidence="8" type="ORF">ANANG_G00077050</name>
</gene>
<protein>
    <recommendedName>
        <fullName evidence="5">E3 ubiquitin-protein ligase</fullName>
        <ecNumber evidence="5">2.3.2.27</ecNumber>
    </recommendedName>
</protein>
<proteinExistence type="inferred from homology"/>
<keyword evidence="5" id="KW-0863">Zinc-finger</keyword>
<keyword evidence="3 5" id="KW-0808">Transferase</keyword>
<dbReference type="Pfam" id="PF18102">
    <property type="entry name" value="DTC"/>
    <property type="match status" value="1"/>
</dbReference>
<evidence type="ECO:0000259" key="7">
    <source>
        <dbReference type="Pfam" id="PF18102"/>
    </source>
</evidence>
<name>A0A9D3S4J5_ANGAN</name>
<organism evidence="8 9">
    <name type="scientific">Anguilla anguilla</name>
    <name type="common">European freshwater eel</name>
    <name type="synonym">Muraena anguilla</name>
    <dbReference type="NCBI Taxonomy" id="7936"/>
    <lineage>
        <taxon>Eukaryota</taxon>
        <taxon>Metazoa</taxon>
        <taxon>Chordata</taxon>
        <taxon>Craniata</taxon>
        <taxon>Vertebrata</taxon>
        <taxon>Euteleostomi</taxon>
        <taxon>Actinopterygii</taxon>
        <taxon>Neopterygii</taxon>
        <taxon>Teleostei</taxon>
        <taxon>Anguilliformes</taxon>
        <taxon>Anguillidae</taxon>
        <taxon>Anguilla</taxon>
    </lineage>
</organism>
<keyword evidence="5" id="KW-0862">Zinc</keyword>
<keyword evidence="9" id="KW-1185">Reference proteome</keyword>
<accession>A0A9D3S4J5</accession>
<dbReference type="EC" id="2.3.2.27" evidence="5"/>
<comment type="caution">
    <text evidence="8">The sequence shown here is derived from an EMBL/GenBank/DDBJ whole genome shotgun (WGS) entry which is preliminary data.</text>
</comment>
<keyword evidence="4 5" id="KW-0479">Metal-binding</keyword>
<dbReference type="Gene3D" id="3.30.390.130">
    <property type="match status" value="1"/>
</dbReference>
<dbReference type="GO" id="GO:0005737">
    <property type="term" value="C:cytoplasm"/>
    <property type="evidence" value="ECO:0007669"/>
    <property type="project" value="UniProtKB-SubCell"/>
</dbReference>
<evidence type="ECO:0000256" key="4">
    <source>
        <dbReference type="ARBA" id="ARBA00022723"/>
    </source>
</evidence>
<keyword evidence="5" id="KW-0963">Cytoplasm</keyword>
<evidence type="ECO:0000256" key="2">
    <source>
        <dbReference type="ARBA" id="ARBA00004906"/>
    </source>
</evidence>
<evidence type="ECO:0000256" key="5">
    <source>
        <dbReference type="RuleBase" id="RU367105"/>
    </source>
</evidence>
<evidence type="ECO:0000256" key="1">
    <source>
        <dbReference type="ARBA" id="ARBA00000900"/>
    </source>
</evidence>
<dbReference type="Proteomes" id="UP001044222">
    <property type="component" value="Unassembled WGS sequence"/>
</dbReference>
<dbReference type="GO" id="GO:0061630">
    <property type="term" value="F:ubiquitin protein ligase activity"/>
    <property type="evidence" value="ECO:0007669"/>
    <property type="project" value="UniProtKB-UniRule"/>
</dbReference>
<comment type="subcellular location">
    <subcellularLocation>
        <location evidence="5">Cytoplasm</location>
    </subcellularLocation>
</comment>
<feature type="compositionally biased region" description="Polar residues" evidence="6">
    <location>
        <begin position="14"/>
        <end position="23"/>
    </location>
</feature>
<dbReference type="InterPro" id="IPR039398">
    <property type="entry name" value="Deltex_fam"/>
</dbReference>
<evidence type="ECO:0000313" key="8">
    <source>
        <dbReference type="EMBL" id="KAG5849942.1"/>
    </source>
</evidence>